<keyword evidence="4" id="KW-1185">Reference proteome</keyword>
<evidence type="ECO:0000259" key="2">
    <source>
        <dbReference type="PROSITE" id="PS50883"/>
    </source>
</evidence>
<dbReference type="SMART" id="SM00052">
    <property type="entry name" value="EAL"/>
    <property type="match status" value="1"/>
</dbReference>
<dbReference type="CDD" id="cd01948">
    <property type="entry name" value="EAL"/>
    <property type="match status" value="1"/>
</dbReference>
<dbReference type="PROSITE" id="PS50883">
    <property type="entry name" value="EAL"/>
    <property type="match status" value="1"/>
</dbReference>
<gene>
    <name evidence="3" type="ORF">GCM10020369_42290</name>
</gene>
<dbReference type="PANTHER" id="PTHR33121:SF76">
    <property type="entry name" value="SIGNALING PROTEIN"/>
    <property type="match status" value="1"/>
</dbReference>
<dbReference type="Pfam" id="PF00563">
    <property type="entry name" value="EAL"/>
    <property type="match status" value="1"/>
</dbReference>
<dbReference type="InterPro" id="IPR035919">
    <property type="entry name" value="EAL_sf"/>
</dbReference>
<name>A0ABP6T296_9ACTN</name>
<proteinExistence type="predicted"/>
<dbReference type="PANTHER" id="PTHR33121">
    <property type="entry name" value="CYCLIC DI-GMP PHOSPHODIESTERASE PDEF"/>
    <property type="match status" value="1"/>
</dbReference>
<dbReference type="SMART" id="SM00065">
    <property type="entry name" value="GAF"/>
    <property type="match status" value="1"/>
</dbReference>
<dbReference type="InterPro" id="IPR029016">
    <property type="entry name" value="GAF-like_dom_sf"/>
</dbReference>
<dbReference type="Gene3D" id="3.30.450.40">
    <property type="match status" value="1"/>
</dbReference>
<reference evidence="4" key="1">
    <citation type="journal article" date="2019" name="Int. J. Syst. Evol. Microbiol.">
        <title>The Global Catalogue of Microorganisms (GCM) 10K type strain sequencing project: providing services to taxonomists for standard genome sequencing and annotation.</title>
        <authorList>
            <consortium name="The Broad Institute Genomics Platform"/>
            <consortium name="The Broad Institute Genome Sequencing Center for Infectious Disease"/>
            <person name="Wu L."/>
            <person name="Ma J."/>
        </authorList>
    </citation>
    <scope>NUCLEOTIDE SEQUENCE [LARGE SCALE GENOMIC DNA]</scope>
    <source>
        <strain evidence="4">JCM 9458</strain>
    </source>
</reference>
<evidence type="ECO:0000256" key="1">
    <source>
        <dbReference type="SAM" id="MobiDB-lite"/>
    </source>
</evidence>
<dbReference type="EMBL" id="BAAAYN010000026">
    <property type="protein sequence ID" value="GAA3389989.1"/>
    <property type="molecule type" value="Genomic_DNA"/>
</dbReference>
<feature type="region of interest" description="Disordered" evidence="1">
    <location>
        <begin position="22"/>
        <end position="67"/>
    </location>
</feature>
<accession>A0ABP6T296</accession>
<dbReference type="Proteomes" id="UP001501676">
    <property type="component" value="Unassembled WGS sequence"/>
</dbReference>
<dbReference type="SUPFAM" id="SSF141868">
    <property type="entry name" value="EAL domain-like"/>
    <property type="match status" value="1"/>
</dbReference>
<comment type="caution">
    <text evidence="3">The sequence shown here is derived from an EMBL/GenBank/DDBJ whole genome shotgun (WGS) entry which is preliminary data.</text>
</comment>
<evidence type="ECO:0000313" key="4">
    <source>
        <dbReference type="Proteomes" id="UP001501676"/>
    </source>
</evidence>
<dbReference type="InterPro" id="IPR050706">
    <property type="entry name" value="Cyclic-di-GMP_PDE-like"/>
</dbReference>
<protein>
    <recommendedName>
        <fullName evidence="2">EAL domain-containing protein</fullName>
    </recommendedName>
</protein>
<sequence length="488" mass="50691">MNLRAADLGCGHAAVLRGAAGPVTTVPTSSSAQPHTPAPRRRSGRRPGPADVRRLLADAPGDGDRGPQVYAQPILDLVSGALSGYEALARFRRFPAATPDDWFAAAHRAGIGAQLEAYTVGKALELGARRPAGTVLSVNVSPSVIDSPELQAVLPDDLTGLQFEVTEHELAHDGVELLAALDRLRRRGARIAVDDVGAGFAGFKRLVTVAPDVLKLDRTVVAGVSREPRKVALVEAIVHFGARTGARVCAEGLETVEDLAAVTDLAVGLGQGWLIGRPTAEFAAVDPVARQAWTAGQPGAGRAPGLRPRQLPDLAEVLESLAEVRTLDAAAAVLAGAATLLGCQAIGLAVLEPAASAADQPLLRLLTPEGAPDPHADRPGGPGWPWPLRRAPIAQQVVEERAVGQVLASAVAPDTAECTWLTATGTRSMVLFPLVSAGRAVGLLVCGRRHEHPWSRAELRPARTVAAAAGAVVAALTPPGCPTENRRQ</sequence>
<dbReference type="Pfam" id="PF01590">
    <property type="entry name" value="GAF"/>
    <property type="match status" value="1"/>
</dbReference>
<dbReference type="Gene3D" id="3.20.20.450">
    <property type="entry name" value="EAL domain"/>
    <property type="match status" value="1"/>
</dbReference>
<evidence type="ECO:0000313" key="3">
    <source>
        <dbReference type="EMBL" id="GAA3389989.1"/>
    </source>
</evidence>
<dbReference type="SUPFAM" id="SSF55781">
    <property type="entry name" value="GAF domain-like"/>
    <property type="match status" value="1"/>
</dbReference>
<organism evidence="3 4">
    <name type="scientific">Cryptosporangium minutisporangium</name>
    <dbReference type="NCBI Taxonomy" id="113569"/>
    <lineage>
        <taxon>Bacteria</taxon>
        <taxon>Bacillati</taxon>
        <taxon>Actinomycetota</taxon>
        <taxon>Actinomycetes</taxon>
        <taxon>Cryptosporangiales</taxon>
        <taxon>Cryptosporangiaceae</taxon>
        <taxon>Cryptosporangium</taxon>
    </lineage>
</organism>
<feature type="compositionally biased region" description="Polar residues" evidence="1">
    <location>
        <begin position="25"/>
        <end position="34"/>
    </location>
</feature>
<dbReference type="InterPro" id="IPR001633">
    <property type="entry name" value="EAL_dom"/>
</dbReference>
<dbReference type="InterPro" id="IPR003018">
    <property type="entry name" value="GAF"/>
</dbReference>
<feature type="domain" description="EAL" evidence="2">
    <location>
        <begin position="49"/>
        <end position="292"/>
    </location>
</feature>